<keyword evidence="3" id="KW-1185">Reference proteome</keyword>
<reference evidence="2" key="1">
    <citation type="journal article" date="2019" name="bioRxiv">
        <title>The Genome of the Zebra Mussel, Dreissena polymorpha: A Resource for Invasive Species Research.</title>
        <authorList>
            <person name="McCartney M.A."/>
            <person name="Auch B."/>
            <person name="Kono T."/>
            <person name="Mallez S."/>
            <person name="Zhang Y."/>
            <person name="Obille A."/>
            <person name="Becker A."/>
            <person name="Abrahante J.E."/>
            <person name="Garbe J."/>
            <person name="Badalamenti J.P."/>
            <person name="Herman A."/>
            <person name="Mangelson H."/>
            <person name="Liachko I."/>
            <person name="Sullivan S."/>
            <person name="Sone E.D."/>
            <person name="Koren S."/>
            <person name="Silverstein K.A.T."/>
            <person name="Beckman K.B."/>
            <person name="Gohl D.M."/>
        </authorList>
    </citation>
    <scope>NUCLEOTIDE SEQUENCE</scope>
    <source>
        <strain evidence="2">Duluth1</strain>
        <tissue evidence="2">Whole animal</tissue>
    </source>
</reference>
<evidence type="ECO:0000313" key="3">
    <source>
        <dbReference type="Proteomes" id="UP000828390"/>
    </source>
</evidence>
<reference evidence="2" key="2">
    <citation type="submission" date="2020-11" db="EMBL/GenBank/DDBJ databases">
        <authorList>
            <person name="McCartney M.A."/>
            <person name="Auch B."/>
            <person name="Kono T."/>
            <person name="Mallez S."/>
            <person name="Becker A."/>
            <person name="Gohl D.M."/>
            <person name="Silverstein K.A.T."/>
            <person name="Koren S."/>
            <person name="Bechman K.B."/>
            <person name="Herman A."/>
            <person name="Abrahante J.E."/>
            <person name="Garbe J."/>
        </authorList>
    </citation>
    <scope>NUCLEOTIDE SEQUENCE</scope>
    <source>
        <strain evidence="2">Duluth1</strain>
        <tissue evidence="2">Whole animal</tissue>
    </source>
</reference>
<accession>A0A9D4HJU7</accession>
<evidence type="ECO:0000256" key="1">
    <source>
        <dbReference type="SAM" id="MobiDB-lite"/>
    </source>
</evidence>
<sequence>MTARSRPWRLHRAQSPGVDDARRSCPSAMPCFGVTIGRLQISVRTRPVGYS</sequence>
<protein>
    <submittedName>
        <fullName evidence="2">Uncharacterized protein</fullName>
    </submittedName>
</protein>
<gene>
    <name evidence="2" type="ORF">DPMN_063110</name>
</gene>
<name>A0A9D4HJU7_DREPO</name>
<organism evidence="2 3">
    <name type="scientific">Dreissena polymorpha</name>
    <name type="common">Zebra mussel</name>
    <name type="synonym">Mytilus polymorpha</name>
    <dbReference type="NCBI Taxonomy" id="45954"/>
    <lineage>
        <taxon>Eukaryota</taxon>
        <taxon>Metazoa</taxon>
        <taxon>Spiralia</taxon>
        <taxon>Lophotrochozoa</taxon>
        <taxon>Mollusca</taxon>
        <taxon>Bivalvia</taxon>
        <taxon>Autobranchia</taxon>
        <taxon>Heteroconchia</taxon>
        <taxon>Euheterodonta</taxon>
        <taxon>Imparidentia</taxon>
        <taxon>Neoheterodontei</taxon>
        <taxon>Myida</taxon>
        <taxon>Dreissenoidea</taxon>
        <taxon>Dreissenidae</taxon>
        <taxon>Dreissena</taxon>
    </lineage>
</organism>
<evidence type="ECO:0000313" key="2">
    <source>
        <dbReference type="EMBL" id="KAH3720214.1"/>
    </source>
</evidence>
<dbReference type="EMBL" id="JAIWYP010000013">
    <property type="protein sequence ID" value="KAH3720214.1"/>
    <property type="molecule type" value="Genomic_DNA"/>
</dbReference>
<dbReference type="AlphaFoldDB" id="A0A9D4HJU7"/>
<feature type="compositionally biased region" description="Basic residues" evidence="1">
    <location>
        <begin position="1"/>
        <end position="12"/>
    </location>
</feature>
<proteinExistence type="predicted"/>
<feature type="region of interest" description="Disordered" evidence="1">
    <location>
        <begin position="1"/>
        <end position="22"/>
    </location>
</feature>
<dbReference type="Proteomes" id="UP000828390">
    <property type="component" value="Unassembled WGS sequence"/>
</dbReference>
<comment type="caution">
    <text evidence="2">The sequence shown here is derived from an EMBL/GenBank/DDBJ whole genome shotgun (WGS) entry which is preliminary data.</text>
</comment>